<keyword evidence="4" id="KW-1185">Reference proteome</keyword>
<reference evidence="3 4" key="1">
    <citation type="submission" date="2023-03" db="EMBL/GenBank/DDBJ databases">
        <title>MT1 and MT2 Draft Genomes of Novel Species.</title>
        <authorList>
            <person name="Venkateswaran K."/>
        </authorList>
    </citation>
    <scope>NUCLEOTIDE SEQUENCE [LARGE SCALE GENOMIC DNA]</scope>
    <source>
        <strain evidence="3 4">IF8SW-P5</strain>
    </source>
</reference>
<sequence length="75" mass="7601">MKSTKVRPWGAVISMIAAAVFAAPTLVLPADSPVGPKLVFIVVGSVLLATAIVATRAESGSRGGQPQDAEDDVTP</sequence>
<organism evidence="3 4">
    <name type="scientific">Microbacterium mcarthurae</name>
    <dbReference type="NCBI Taxonomy" id="3035918"/>
    <lineage>
        <taxon>Bacteria</taxon>
        <taxon>Bacillati</taxon>
        <taxon>Actinomycetota</taxon>
        <taxon>Actinomycetes</taxon>
        <taxon>Micrococcales</taxon>
        <taxon>Microbacteriaceae</taxon>
        <taxon>Microbacterium</taxon>
    </lineage>
</organism>
<dbReference type="EMBL" id="JAROCE010000003">
    <property type="protein sequence ID" value="MFM2721123.1"/>
    <property type="molecule type" value="Genomic_DNA"/>
</dbReference>
<feature type="chain" id="PRO_5046167333" evidence="2">
    <location>
        <begin position="23"/>
        <end position="75"/>
    </location>
</feature>
<dbReference type="RefSeq" id="WP_239274812.1">
    <property type="nucleotide sequence ID" value="NZ_JAROCE010000003.1"/>
</dbReference>
<evidence type="ECO:0000313" key="4">
    <source>
        <dbReference type="Proteomes" id="UP001630303"/>
    </source>
</evidence>
<protein>
    <submittedName>
        <fullName evidence="3">Uncharacterized protein</fullName>
    </submittedName>
</protein>
<accession>A0ABW9GH56</accession>
<proteinExistence type="predicted"/>
<comment type="caution">
    <text evidence="3">The sequence shown here is derived from an EMBL/GenBank/DDBJ whole genome shotgun (WGS) entry which is preliminary data.</text>
</comment>
<keyword evidence="1" id="KW-0472">Membrane</keyword>
<dbReference type="Proteomes" id="UP001630303">
    <property type="component" value="Unassembled WGS sequence"/>
</dbReference>
<evidence type="ECO:0000313" key="3">
    <source>
        <dbReference type="EMBL" id="MFM2721123.1"/>
    </source>
</evidence>
<feature type="signal peptide" evidence="2">
    <location>
        <begin position="1"/>
        <end position="22"/>
    </location>
</feature>
<feature type="transmembrane region" description="Helical" evidence="1">
    <location>
        <begin position="39"/>
        <end position="57"/>
    </location>
</feature>
<keyword evidence="2" id="KW-0732">Signal</keyword>
<evidence type="ECO:0000256" key="2">
    <source>
        <dbReference type="SAM" id="SignalP"/>
    </source>
</evidence>
<gene>
    <name evidence="3" type="ORF">P5G46_11465</name>
</gene>
<evidence type="ECO:0000256" key="1">
    <source>
        <dbReference type="SAM" id="Phobius"/>
    </source>
</evidence>
<keyword evidence="1" id="KW-0812">Transmembrane</keyword>
<name>A0ABW9GH56_9MICO</name>
<keyword evidence="1" id="KW-1133">Transmembrane helix</keyword>